<gene>
    <name evidence="3" type="ORF">PF001_g25369</name>
    <name evidence="2" type="ORF">PF006_g25264</name>
    <name evidence="1" type="ORF">PF007_g27156</name>
</gene>
<evidence type="ECO:0000313" key="6">
    <source>
        <dbReference type="Proteomes" id="UP000441208"/>
    </source>
</evidence>
<dbReference type="Proteomes" id="UP000441208">
    <property type="component" value="Unassembled WGS sequence"/>
</dbReference>
<sequence>MSDDLPDPGWPSTSVIVPGLKTPLTFWSTCFLTTCLLERISRTLFMSSLASVGSSVLRSVSSLTTMSAEMETSLKRTSICGRALPSAFSMREATWSWSACGPWAMSVLPLSYSMVARIGWSEASGGDVGMED</sequence>
<dbReference type="AlphaFoldDB" id="A0A6A3Q5Z4"/>
<dbReference type="EMBL" id="QXGE01002961">
    <property type="protein sequence ID" value="KAE9278009.1"/>
    <property type="molecule type" value="Genomic_DNA"/>
</dbReference>
<dbReference type="EMBL" id="QXGA01002931">
    <property type="protein sequence ID" value="KAE9089892.1"/>
    <property type="molecule type" value="Genomic_DNA"/>
</dbReference>
<name>A0A6A3Q5Z4_9STRA</name>
<dbReference type="Proteomes" id="UP000440732">
    <property type="component" value="Unassembled WGS sequence"/>
</dbReference>
<evidence type="ECO:0000313" key="1">
    <source>
        <dbReference type="EMBL" id="KAE9069863.1"/>
    </source>
</evidence>
<reference evidence="4 5" key="1">
    <citation type="submission" date="2018-08" db="EMBL/GenBank/DDBJ databases">
        <title>Genomic investigation of the strawberry pathogen Phytophthora fragariae indicates pathogenicity is determined by transcriptional variation in three key races.</title>
        <authorList>
            <person name="Adams T.M."/>
            <person name="Armitage A.D."/>
            <person name="Sobczyk M.K."/>
            <person name="Bates H.J."/>
            <person name="Dunwell J.M."/>
            <person name="Nellist C.F."/>
            <person name="Harrison R.J."/>
        </authorList>
    </citation>
    <scope>NUCLEOTIDE SEQUENCE [LARGE SCALE GENOMIC DNA]</scope>
    <source>
        <strain evidence="3 4">A4</strain>
        <strain evidence="2 5">NOV-5</strain>
        <strain evidence="1 6">NOV-71</strain>
    </source>
</reference>
<evidence type="ECO:0000313" key="2">
    <source>
        <dbReference type="EMBL" id="KAE9089892.1"/>
    </source>
</evidence>
<accession>A0A6A3Q5Z4</accession>
<dbReference type="EMBL" id="QXFZ01003313">
    <property type="protein sequence ID" value="KAE9069863.1"/>
    <property type="molecule type" value="Genomic_DNA"/>
</dbReference>
<protein>
    <submittedName>
        <fullName evidence="1">Uncharacterized protein</fullName>
    </submittedName>
</protein>
<comment type="caution">
    <text evidence="1">The sequence shown here is derived from an EMBL/GenBank/DDBJ whole genome shotgun (WGS) entry which is preliminary data.</text>
</comment>
<dbReference type="Proteomes" id="UP000437068">
    <property type="component" value="Unassembled WGS sequence"/>
</dbReference>
<evidence type="ECO:0000313" key="4">
    <source>
        <dbReference type="Proteomes" id="UP000437068"/>
    </source>
</evidence>
<proteinExistence type="predicted"/>
<organism evidence="1 6">
    <name type="scientific">Phytophthora fragariae</name>
    <dbReference type="NCBI Taxonomy" id="53985"/>
    <lineage>
        <taxon>Eukaryota</taxon>
        <taxon>Sar</taxon>
        <taxon>Stramenopiles</taxon>
        <taxon>Oomycota</taxon>
        <taxon>Peronosporomycetes</taxon>
        <taxon>Peronosporales</taxon>
        <taxon>Peronosporaceae</taxon>
        <taxon>Phytophthora</taxon>
    </lineage>
</organism>
<evidence type="ECO:0000313" key="5">
    <source>
        <dbReference type="Proteomes" id="UP000440732"/>
    </source>
</evidence>
<evidence type="ECO:0000313" key="3">
    <source>
        <dbReference type="EMBL" id="KAE9278009.1"/>
    </source>
</evidence>